<evidence type="ECO:0000313" key="3">
    <source>
        <dbReference type="EMBL" id="MFC3034556.1"/>
    </source>
</evidence>
<protein>
    <submittedName>
        <fullName evidence="3">DUF4136 domain-containing protein</fullName>
    </submittedName>
</protein>
<feature type="domain" description="DUF4136" evidence="2">
    <location>
        <begin position="22"/>
        <end position="178"/>
    </location>
</feature>
<proteinExistence type="predicted"/>
<dbReference type="InterPro" id="IPR025411">
    <property type="entry name" value="DUF4136"/>
</dbReference>
<gene>
    <name evidence="3" type="ORF">ACFOEE_18810</name>
</gene>
<dbReference type="EMBL" id="JBHRSD010000043">
    <property type="protein sequence ID" value="MFC3034556.1"/>
    <property type="molecule type" value="Genomic_DNA"/>
</dbReference>
<keyword evidence="1" id="KW-0732">Signal</keyword>
<sequence length="181" mass="20550">MKRLLSAALLVLLAGCAKTPDWDYDKSVQFSNYKTYAFAPDANISNMAPHYQVNDLMEKRLRSAISSEMGKQGFNATEPNQADMLVNYHVSVDKEIVSDTIDTMYTAHWSHWGWGVRSRTTVQEYDVGTIIVDIIDKNAQQLVWRGVKEGRLRKNQTPEQRTETINKTVAEILANFPPKAL</sequence>
<dbReference type="Gene3D" id="3.30.160.670">
    <property type="match status" value="1"/>
</dbReference>
<accession>A0ABV7CQ92</accession>
<evidence type="ECO:0000313" key="4">
    <source>
        <dbReference type="Proteomes" id="UP001595453"/>
    </source>
</evidence>
<feature type="signal peptide" evidence="1">
    <location>
        <begin position="1"/>
        <end position="19"/>
    </location>
</feature>
<feature type="chain" id="PRO_5047184593" evidence="1">
    <location>
        <begin position="20"/>
        <end position="181"/>
    </location>
</feature>
<dbReference type="PROSITE" id="PS51257">
    <property type="entry name" value="PROKAR_LIPOPROTEIN"/>
    <property type="match status" value="1"/>
</dbReference>
<dbReference type="RefSeq" id="WP_377128072.1">
    <property type="nucleotide sequence ID" value="NZ_JBHRSD010000043.1"/>
</dbReference>
<name>A0ABV7CQ92_9GAMM</name>
<dbReference type="Proteomes" id="UP001595453">
    <property type="component" value="Unassembled WGS sequence"/>
</dbReference>
<reference evidence="4" key="1">
    <citation type="journal article" date="2019" name="Int. J. Syst. Evol. Microbiol.">
        <title>The Global Catalogue of Microorganisms (GCM) 10K type strain sequencing project: providing services to taxonomists for standard genome sequencing and annotation.</title>
        <authorList>
            <consortium name="The Broad Institute Genomics Platform"/>
            <consortium name="The Broad Institute Genome Sequencing Center for Infectious Disease"/>
            <person name="Wu L."/>
            <person name="Ma J."/>
        </authorList>
    </citation>
    <scope>NUCLEOTIDE SEQUENCE [LARGE SCALE GENOMIC DNA]</scope>
    <source>
        <strain evidence="4">KCTC 42730</strain>
    </source>
</reference>
<organism evidence="3 4">
    <name type="scientific">Pseudoalteromonas fenneropenaei</name>
    <dbReference type="NCBI Taxonomy" id="1737459"/>
    <lineage>
        <taxon>Bacteria</taxon>
        <taxon>Pseudomonadati</taxon>
        <taxon>Pseudomonadota</taxon>
        <taxon>Gammaproteobacteria</taxon>
        <taxon>Alteromonadales</taxon>
        <taxon>Pseudoalteromonadaceae</taxon>
        <taxon>Pseudoalteromonas</taxon>
    </lineage>
</organism>
<evidence type="ECO:0000259" key="2">
    <source>
        <dbReference type="Pfam" id="PF13590"/>
    </source>
</evidence>
<dbReference type="Pfam" id="PF13590">
    <property type="entry name" value="DUF4136"/>
    <property type="match status" value="1"/>
</dbReference>
<comment type="caution">
    <text evidence="3">The sequence shown here is derived from an EMBL/GenBank/DDBJ whole genome shotgun (WGS) entry which is preliminary data.</text>
</comment>
<keyword evidence="4" id="KW-1185">Reference proteome</keyword>
<evidence type="ECO:0000256" key="1">
    <source>
        <dbReference type="SAM" id="SignalP"/>
    </source>
</evidence>